<gene>
    <name evidence="3" type="ORF">SK069_14285</name>
</gene>
<proteinExistence type="predicted"/>
<evidence type="ECO:0000313" key="3">
    <source>
        <dbReference type="EMBL" id="MDX8152771.1"/>
    </source>
</evidence>
<dbReference type="PROSITE" id="PS51704">
    <property type="entry name" value="GP_PDE"/>
    <property type="match status" value="1"/>
</dbReference>
<feature type="chain" id="PRO_5046120111" evidence="1">
    <location>
        <begin position="36"/>
        <end position="459"/>
    </location>
</feature>
<evidence type="ECO:0000256" key="1">
    <source>
        <dbReference type="SAM" id="SignalP"/>
    </source>
</evidence>
<feature type="domain" description="GP-PDE" evidence="2">
    <location>
        <begin position="43"/>
        <end position="317"/>
    </location>
</feature>
<organism evidence="3 4">
    <name type="scientific">Patulibacter brassicae</name>
    <dbReference type="NCBI Taxonomy" id="1705717"/>
    <lineage>
        <taxon>Bacteria</taxon>
        <taxon>Bacillati</taxon>
        <taxon>Actinomycetota</taxon>
        <taxon>Thermoleophilia</taxon>
        <taxon>Solirubrobacterales</taxon>
        <taxon>Patulibacteraceae</taxon>
        <taxon>Patulibacter</taxon>
    </lineage>
</organism>
<dbReference type="SUPFAM" id="SSF51695">
    <property type="entry name" value="PLC-like phosphodiesterases"/>
    <property type="match status" value="1"/>
</dbReference>
<dbReference type="Proteomes" id="UP001277761">
    <property type="component" value="Unassembled WGS sequence"/>
</dbReference>
<accession>A0ABU4VLP2</accession>
<keyword evidence="4" id="KW-1185">Reference proteome</keyword>
<evidence type="ECO:0000313" key="4">
    <source>
        <dbReference type="Proteomes" id="UP001277761"/>
    </source>
</evidence>
<dbReference type="InterPro" id="IPR030395">
    <property type="entry name" value="GP_PDE_dom"/>
</dbReference>
<feature type="signal peptide" evidence="1">
    <location>
        <begin position="1"/>
        <end position="35"/>
    </location>
</feature>
<evidence type="ECO:0000259" key="2">
    <source>
        <dbReference type="PROSITE" id="PS51704"/>
    </source>
</evidence>
<dbReference type="EMBL" id="JAXAVX010000008">
    <property type="protein sequence ID" value="MDX8152771.1"/>
    <property type="molecule type" value="Genomic_DNA"/>
</dbReference>
<dbReference type="PANTHER" id="PTHR46211">
    <property type="entry name" value="GLYCEROPHOSPHORYL DIESTER PHOSPHODIESTERASE"/>
    <property type="match status" value="1"/>
</dbReference>
<reference evidence="3 4" key="1">
    <citation type="submission" date="2023-11" db="EMBL/GenBank/DDBJ databases">
        <authorList>
            <person name="Xu M."/>
            <person name="Jiang T."/>
        </authorList>
    </citation>
    <scope>NUCLEOTIDE SEQUENCE [LARGE SCALE GENOMIC DNA]</scope>
    <source>
        <strain evidence="3 4">SD</strain>
    </source>
</reference>
<sequence length="459" mass="49906">MPALPVRRLRAPARVLVAALLASLALTALPAPASAATWLDRRVINMTHQGGEREHPSGTMYALRESLALGADTLELDVQPTRDGELMVLHDQSVKRTTGVDRSVYAMTRAEVQRLDAARNFVPGKGTVADLPADRYPLRGVRTGEQAPPLGYRPDDFRIPTLEEVLRAFPDVPMNIEIKGRSDQDLDSFLRNARLLADLLKRVPHPPLIVVSFQQAAVDRFRELAPSIPVAPGITGVALFLATGLTPPGTQALQVPPKQFGLTLVTKEFVTRAHAMNQAVHVWFSGQEESDRVYRQMLDLGVDGMMPAAPRALERVLCERGVSRPPGNPNHCFGGAREAAARCAATPVAVSPVSTASGRSSVTVTLRRTEDDVRFACGGTVRLRAVPGKRRRGNPPANARLGDAPFRLPYGVRDIDVAVPVGRATTTRLRRAPRRVLAVAAAAVDGQDRERTRRATLRR</sequence>
<dbReference type="RefSeq" id="WP_319954927.1">
    <property type="nucleotide sequence ID" value="NZ_JAXAVX010000008.1"/>
</dbReference>
<comment type="caution">
    <text evidence="3">The sequence shown here is derived from an EMBL/GenBank/DDBJ whole genome shotgun (WGS) entry which is preliminary data.</text>
</comment>
<dbReference type="PANTHER" id="PTHR46211:SF14">
    <property type="entry name" value="GLYCEROPHOSPHODIESTER PHOSPHODIESTERASE"/>
    <property type="match status" value="1"/>
</dbReference>
<keyword evidence="1" id="KW-0732">Signal</keyword>
<dbReference type="Pfam" id="PF03009">
    <property type="entry name" value="GDPD"/>
    <property type="match status" value="1"/>
</dbReference>
<name>A0ABU4VLP2_9ACTN</name>
<dbReference type="Gene3D" id="3.20.20.190">
    <property type="entry name" value="Phosphatidylinositol (PI) phosphodiesterase"/>
    <property type="match status" value="1"/>
</dbReference>
<dbReference type="InterPro" id="IPR017946">
    <property type="entry name" value="PLC-like_Pdiesterase_TIM-brl"/>
</dbReference>
<protein>
    <submittedName>
        <fullName evidence="3">Glycerophosphodiester phosphodiesterase family protein</fullName>
    </submittedName>
</protein>